<dbReference type="SUPFAM" id="SSF50475">
    <property type="entry name" value="FMN-binding split barrel"/>
    <property type="match status" value="1"/>
</dbReference>
<dbReference type="SMART" id="SM00903">
    <property type="entry name" value="Flavin_Reduct"/>
    <property type="match status" value="1"/>
</dbReference>
<evidence type="ECO:0000259" key="2">
    <source>
        <dbReference type="SMART" id="SM00903"/>
    </source>
</evidence>
<dbReference type="GO" id="GO:0010181">
    <property type="term" value="F:FMN binding"/>
    <property type="evidence" value="ECO:0007669"/>
    <property type="project" value="InterPro"/>
</dbReference>
<evidence type="ECO:0000313" key="3">
    <source>
        <dbReference type="EMBL" id="KEQ78235.1"/>
    </source>
</evidence>
<evidence type="ECO:0000256" key="1">
    <source>
        <dbReference type="SAM" id="MobiDB-lite"/>
    </source>
</evidence>
<dbReference type="PANTHER" id="PTHR43812:SF2">
    <property type="entry name" value="FLAVIN REDUCTASE LIKE DOMAIN-CONTAINING PROTEIN"/>
    <property type="match status" value="1"/>
</dbReference>
<dbReference type="Pfam" id="PF01613">
    <property type="entry name" value="Flavin_Reduct"/>
    <property type="match status" value="1"/>
</dbReference>
<dbReference type="InterPro" id="IPR002563">
    <property type="entry name" value="Flavin_Rdtase-like_dom"/>
</dbReference>
<dbReference type="GeneID" id="25416145"/>
<dbReference type="Gene3D" id="2.30.110.10">
    <property type="entry name" value="Electron Transport, Fmn-binding Protein, Chain A"/>
    <property type="match status" value="1"/>
</dbReference>
<gene>
    <name evidence="3" type="ORF">M436DRAFT_78066</name>
</gene>
<accession>A0A074WYF1</accession>
<dbReference type="PANTHER" id="PTHR43812">
    <property type="entry name" value="BLR2425 PROTEIN"/>
    <property type="match status" value="1"/>
</dbReference>
<dbReference type="Proteomes" id="UP000027730">
    <property type="component" value="Unassembled WGS sequence"/>
</dbReference>
<evidence type="ECO:0000313" key="4">
    <source>
        <dbReference type="Proteomes" id="UP000027730"/>
    </source>
</evidence>
<dbReference type="OrthoDB" id="298012at2759"/>
<feature type="domain" description="Flavin reductase like" evidence="2">
    <location>
        <begin position="18"/>
        <end position="174"/>
    </location>
</feature>
<keyword evidence="4" id="KW-1185">Reference proteome</keyword>
<feature type="region of interest" description="Disordered" evidence="1">
    <location>
        <begin position="209"/>
        <end position="253"/>
    </location>
</feature>
<name>A0A074WYF1_9PEZI</name>
<sequence>MFYEIGTDHGLPYDPFKACVVPRPIGWISTRSTSGTDNLAPYSQFTNLTFDPPYVMFSSNRTPEGKRKDTVVNAEETGFFGWNLATYALREQLNITAQQLDPIEDEFVHAKLEKEDAKNIPVPLVKDSPVRFECQFDRVIELPGNPPMGTVDIVFGKVLAVHISDTVLTSGKIDIAKTEPIARLGYYDYAVIRDTFEMKIPGTNKALLDGLEGSSRANRELEGRDGGKGEQGQREQVKRSQSAGAGEGIGGRE</sequence>
<organism evidence="3 4">
    <name type="scientific">Aureobasidium namibiae CBS 147.97</name>
    <dbReference type="NCBI Taxonomy" id="1043004"/>
    <lineage>
        <taxon>Eukaryota</taxon>
        <taxon>Fungi</taxon>
        <taxon>Dikarya</taxon>
        <taxon>Ascomycota</taxon>
        <taxon>Pezizomycotina</taxon>
        <taxon>Dothideomycetes</taxon>
        <taxon>Dothideomycetidae</taxon>
        <taxon>Dothideales</taxon>
        <taxon>Saccotheciaceae</taxon>
        <taxon>Aureobasidium</taxon>
    </lineage>
</organism>
<dbReference type="EMBL" id="KL584702">
    <property type="protein sequence ID" value="KEQ78235.1"/>
    <property type="molecule type" value="Genomic_DNA"/>
</dbReference>
<dbReference type="RefSeq" id="XP_013432471.1">
    <property type="nucleotide sequence ID" value="XM_013577017.1"/>
</dbReference>
<dbReference type="InterPro" id="IPR012349">
    <property type="entry name" value="Split_barrel_FMN-bd"/>
</dbReference>
<protein>
    <recommendedName>
        <fullName evidence="2">Flavin reductase like domain-containing protein</fullName>
    </recommendedName>
</protein>
<dbReference type="STRING" id="1043004.A0A074WYF1"/>
<feature type="compositionally biased region" description="Basic and acidic residues" evidence="1">
    <location>
        <begin position="217"/>
        <end position="238"/>
    </location>
</feature>
<proteinExistence type="predicted"/>
<reference evidence="3 4" key="1">
    <citation type="journal article" date="2014" name="BMC Genomics">
        <title>Genome sequencing of four Aureobasidium pullulans varieties: biotechnological potential, stress tolerance, and description of new species.</title>
        <authorList>
            <person name="Gostin Ar C."/>
            <person name="Ohm R.A."/>
            <person name="Kogej T."/>
            <person name="Sonjak S."/>
            <person name="Turk M."/>
            <person name="Zajc J."/>
            <person name="Zalar P."/>
            <person name="Grube M."/>
            <person name="Sun H."/>
            <person name="Han J."/>
            <person name="Sharma A."/>
            <person name="Chiniquy J."/>
            <person name="Ngan C.Y."/>
            <person name="Lipzen A."/>
            <person name="Barry K."/>
            <person name="Grigoriev I.V."/>
            <person name="Gunde-Cimerman N."/>
        </authorList>
    </citation>
    <scope>NUCLEOTIDE SEQUENCE [LARGE SCALE GENOMIC DNA]</scope>
    <source>
        <strain evidence="3 4">CBS 147.97</strain>
    </source>
</reference>
<dbReference type="AlphaFoldDB" id="A0A074WYF1"/>
<dbReference type="HOGENOM" id="CLU_059021_3_4_1"/>